<organism evidence="1 2">
    <name type="scientific">Austropuccinia psidii MF-1</name>
    <dbReference type="NCBI Taxonomy" id="1389203"/>
    <lineage>
        <taxon>Eukaryota</taxon>
        <taxon>Fungi</taxon>
        <taxon>Dikarya</taxon>
        <taxon>Basidiomycota</taxon>
        <taxon>Pucciniomycotina</taxon>
        <taxon>Pucciniomycetes</taxon>
        <taxon>Pucciniales</taxon>
        <taxon>Sphaerophragmiaceae</taxon>
        <taxon>Austropuccinia</taxon>
    </lineage>
</organism>
<reference evidence="1" key="1">
    <citation type="submission" date="2021-03" db="EMBL/GenBank/DDBJ databases">
        <title>Draft genome sequence of rust myrtle Austropuccinia psidii MF-1, a brazilian biotype.</title>
        <authorList>
            <person name="Quecine M.C."/>
            <person name="Pachon D.M.R."/>
            <person name="Bonatelli M.L."/>
            <person name="Correr F.H."/>
            <person name="Franceschini L.M."/>
            <person name="Leite T.F."/>
            <person name="Margarido G.R.A."/>
            <person name="Almeida C.A."/>
            <person name="Ferrarezi J.A."/>
            <person name="Labate C.A."/>
        </authorList>
    </citation>
    <scope>NUCLEOTIDE SEQUENCE</scope>
    <source>
        <strain evidence="1">MF-1</strain>
    </source>
</reference>
<accession>A0A9Q3HMH5</accession>
<dbReference type="Proteomes" id="UP000765509">
    <property type="component" value="Unassembled WGS sequence"/>
</dbReference>
<comment type="caution">
    <text evidence="1">The sequence shown here is derived from an EMBL/GenBank/DDBJ whole genome shotgun (WGS) entry which is preliminary data.</text>
</comment>
<evidence type="ECO:0000313" key="1">
    <source>
        <dbReference type="EMBL" id="MBW0509592.1"/>
    </source>
</evidence>
<proteinExistence type="predicted"/>
<protein>
    <submittedName>
        <fullName evidence="1">Uncharacterized protein</fullName>
    </submittedName>
</protein>
<dbReference type="AlphaFoldDB" id="A0A9Q3HMH5"/>
<gene>
    <name evidence="1" type="ORF">O181_049307</name>
</gene>
<sequence length="122" mass="14537">MQWRSNSGEFSRKHPVFPVSLIKQYFQTEEYKLPSRKKRPTPPEIVEVEGSPGPVKKIISKKKIRLNDKDQRQYLVRVTQNQSISMTAKYHKTMVKPRYHQNMVWSHISSKGIKRKRKHTTF</sequence>
<name>A0A9Q3HMH5_9BASI</name>
<evidence type="ECO:0000313" key="2">
    <source>
        <dbReference type="Proteomes" id="UP000765509"/>
    </source>
</evidence>
<dbReference type="EMBL" id="AVOT02021029">
    <property type="protein sequence ID" value="MBW0509592.1"/>
    <property type="molecule type" value="Genomic_DNA"/>
</dbReference>
<dbReference type="OrthoDB" id="2517232at2759"/>
<keyword evidence="2" id="KW-1185">Reference proteome</keyword>